<comment type="caution">
    <text evidence="3">The sequence shown here is derived from an EMBL/GenBank/DDBJ whole genome shotgun (WGS) entry which is preliminary data.</text>
</comment>
<accession>A0A2U2XE77</accession>
<keyword evidence="1" id="KW-1133">Transmembrane helix</keyword>
<dbReference type="InterPro" id="IPR008928">
    <property type="entry name" value="6-hairpin_glycosidase_sf"/>
</dbReference>
<keyword evidence="4" id="KW-1185">Reference proteome</keyword>
<gene>
    <name evidence="3" type="ORF">DIT68_05650</name>
</gene>
<proteinExistence type="predicted"/>
<feature type="transmembrane region" description="Helical" evidence="1">
    <location>
        <begin position="716"/>
        <end position="735"/>
    </location>
</feature>
<sequence length="740" mass="86212">MKLSRYIAIFFIFLFWNNSYSQSMEKEFASGDYLSIIDHAAEIEAENSFMDLFYLARSYTKLNLQRKSIKTINRIKKFNEPCEKVAYHSLLSYYYQIMLYKDSCAYHADIAMKTLYNSQCQDSLLISETYRQYANAMRNGEGYHSVLDRSPNLRTRFKYRNRFLKKYLDTAMFYAPYAEQKGNVYHTMGTMLSDAIYQYSITGDPQYKQYSKEAIDYLNQCIALETSTFLNANAYAIIGLIQYYIEEYEDAEQSFLQGIEYTKVDGKVKFAHRFIVISDWLGMTYETVYRHTQNKEYLHKANEIYKASVKTWDLNIGKTLYNDAYHNSAKGKLIKNNLDLFEVSHDSTYLFEAFDYLERSKYPEFYNEQVSINEIQNRLSNHQAFVSYGSVNRPWRNIAFIITQNDFEVVVSKGELMMNSIAEFHTLYRFNDFQDFKKRSNEYYKVYFEMVDTLLTQKGIDKVIVSNSDNMSLLNLDVLVADTLGEKWKDLNYVFHRFKFSYALSAGAFLNQKKTGNAPNSFGISLGNYKEEANLRFSKRLTQNFNELYGATNIPIDENILKKDISLLLSHGEGGYNQSSAVVKLNGVKSVSSKDVEEMKLDNELVVFSACNTNASQRYFSSGAIGSFAKAFRKAGSKAVITTSWAIDDQSNAFILERFIDHLAKGISKDEALWQAQKEYWNQCSSDEEYNPLYWAPYVLTGNSEGLVLEKETHKFYFSVYWYLLLFPIPLFILLKRRFS</sequence>
<dbReference type="InterPro" id="IPR024983">
    <property type="entry name" value="CHAT_dom"/>
</dbReference>
<dbReference type="Proteomes" id="UP000245370">
    <property type="component" value="Unassembled WGS sequence"/>
</dbReference>
<keyword evidence="1" id="KW-0812">Transmembrane</keyword>
<organism evidence="3 4">
    <name type="scientific">Brumimicrobium oceani</name>
    <dbReference type="NCBI Taxonomy" id="2100725"/>
    <lineage>
        <taxon>Bacteria</taxon>
        <taxon>Pseudomonadati</taxon>
        <taxon>Bacteroidota</taxon>
        <taxon>Flavobacteriia</taxon>
        <taxon>Flavobacteriales</taxon>
        <taxon>Crocinitomicaceae</taxon>
        <taxon>Brumimicrobium</taxon>
    </lineage>
</organism>
<dbReference type="SUPFAM" id="SSF48208">
    <property type="entry name" value="Six-hairpin glycosidases"/>
    <property type="match status" value="1"/>
</dbReference>
<keyword evidence="1" id="KW-0472">Membrane</keyword>
<evidence type="ECO:0000256" key="1">
    <source>
        <dbReference type="SAM" id="Phobius"/>
    </source>
</evidence>
<evidence type="ECO:0000313" key="4">
    <source>
        <dbReference type="Proteomes" id="UP000245370"/>
    </source>
</evidence>
<dbReference type="Pfam" id="PF12770">
    <property type="entry name" value="CHAT"/>
    <property type="match status" value="1"/>
</dbReference>
<feature type="domain" description="CHAT" evidence="2">
    <location>
        <begin position="446"/>
        <end position="703"/>
    </location>
</feature>
<evidence type="ECO:0000259" key="2">
    <source>
        <dbReference type="Pfam" id="PF12770"/>
    </source>
</evidence>
<dbReference type="GO" id="GO:0005975">
    <property type="term" value="P:carbohydrate metabolic process"/>
    <property type="evidence" value="ECO:0007669"/>
    <property type="project" value="InterPro"/>
</dbReference>
<dbReference type="AlphaFoldDB" id="A0A2U2XE77"/>
<evidence type="ECO:0000313" key="3">
    <source>
        <dbReference type="EMBL" id="PWH86040.1"/>
    </source>
</evidence>
<name>A0A2U2XE77_9FLAO</name>
<dbReference type="EMBL" id="QFRJ01000003">
    <property type="protein sequence ID" value="PWH86040.1"/>
    <property type="molecule type" value="Genomic_DNA"/>
</dbReference>
<dbReference type="Gene3D" id="1.25.40.10">
    <property type="entry name" value="Tetratricopeptide repeat domain"/>
    <property type="match status" value="1"/>
</dbReference>
<protein>
    <recommendedName>
        <fullName evidence="2">CHAT domain-containing protein</fullName>
    </recommendedName>
</protein>
<reference evidence="3 4" key="1">
    <citation type="submission" date="2018-05" db="EMBL/GenBank/DDBJ databases">
        <title>Brumimicrobium oceani sp. nov., isolated from coastal sediment.</title>
        <authorList>
            <person name="Kou Y."/>
        </authorList>
    </citation>
    <scope>NUCLEOTIDE SEQUENCE [LARGE SCALE GENOMIC DNA]</scope>
    <source>
        <strain evidence="3 4">C305</strain>
    </source>
</reference>
<reference evidence="3 4" key="2">
    <citation type="submission" date="2018-05" db="EMBL/GenBank/DDBJ databases">
        <authorList>
            <person name="Lanie J.A."/>
            <person name="Ng W.-L."/>
            <person name="Kazmierczak K.M."/>
            <person name="Andrzejewski T.M."/>
            <person name="Davidsen T.M."/>
            <person name="Wayne K.J."/>
            <person name="Tettelin H."/>
            <person name="Glass J.I."/>
            <person name="Rusch D."/>
            <person name="Podicherti R."/>
            <person name="Tsui H.-C.T."/>
            <person name="Winkler M.E."/>
        </authorList>
    </citation>
    <scope>NUCLEOTIDE SEQUENCE [LARGE SCALE GENOMIC DNA]</scope>
    <source>
        <strain evidence="3 4">C305</strain>
    </source>
</reference>
<dbReference type="InterPro" id="IPR011990">
    <property type="entry name" value="TPR-like_helical_dom_sf"/>
</dbReference>